<dbReference type="Gene3D" id="3.90.79.10">
    <property type="entry name" value="Nucleoside Triphosphate Pyrophosphohydrolase"/>
    <property type="match status" value="1"/>
</dbReference>
<dbReference type="OrthoDB" id="9804442at2"/>
<comment type="cofactor">
    <cofactor evidence="1">
        <name>Mg(2+)</name>
        <dbReference type="ChEBI" id="CHEBI:18420"/>
    </cofactor>
</comment>
<comment type="caution">
    <text evidence="6">The sequence shown here is derived from an EMBL/GenBank/DDBJ whole genome shotgun (WGS) entry which is preliminary data.</text>
</comment>
<name>A0A545ATA6_9ACTN</name>
<dbReference type="PANTHER" id="PTHR43046">
    <property type="entry name" value="GDP-MANNOSE MANNOSYL HYDROLASE"/>
    <property type="match status" value="1"/>
</dbReference>
<evidence type="ECO:0000256" key="3">
    <source>
        <dbReference type="ARBA" id="ARBA00022801"/>
    </source>
</evidence>
<dbReference type="GO" id="GO:0016787">
    <property type="term" value="F:hydrolase activity"/>
    <property type="evidence" value="ECO:0007669"/>
    <property type="project" value="UniProtKB-KW"/>
</dbReference>
<dbReference type="InterPro" id="IPR000086">
    <property type="entry name" value="NUDIX_hydrolase_dom"/>
</dbReference>
<reference evidence="6 7" key="1">
    <citation type="submission" date="2019-07" db="EMBL/GenBank/DDBJ databases">
        <title>Cryptosporangium phraense sp. nov., isolated from plant litter.</title>
        <authorList>
            <person name="Suriyachadkun C."/>
        </authorList>
    </citation>
    <scope>NUCLEOTIDE SEQUENCE [LARGE SCALE GENOMIC DNA]</scope>
    <source>
        <strain evidence="6 7">A-T 5661</strain>
    </source>
</reference>
<evidence type="ECO:0000256" key="4">
    <source>
        <dbReference type="RuleBase" id="RU003476"/>
    </source>
</evidence>
<protein>
    <submittedName>
        <fullName evidence="6">NUDIX hydrolase</fullName>
    </submittedName>
</protein>
<dbReference type="Proteomes" id="UP000317982">
    <property type="component" value="Unassembled WGS sequence"/>
</dbReference>
<feature type="domain" description="Nudix hydrolase" evidence="5">
    <location>
        <begin position="36"/>
        <end position="164"/>
    </location>
</feature>
<dbReference type="RefSeq" id="WP_142705053.1">
    <property type="nucleotide sequence ID" value="NZ_VIRS01000008.1"/>
</dbReference>
<dbReference type="SUPFAM" id="SSF55811">
    <property type="entry name" value="Nudix"/>
    <property type="match status" value="1"/>
</dbReference>
<dbReference type="Pfam" id="PF00293">
    <property type="entry name" value="NUDIX"/>
    <property type="match status" value="1"/>
</dbReference>
<dbReference type="InterPro" id="IPR020476">
    <property type="entry name" value="Nudix_hydrolase"/>
</dbReference>
<evidence type="ECO:0000256" key="2">
    <source>
        <dbReference type="ARBA" id="ARBA00005582"/>
    </source>
</evidence>
<keyword evidence="3 4" id="KW-0378">Hydrolase</keyword>
<evidence type="ECO:0000256" key="1">
    <source>
        <dbReference type="ARBA" id="ARBA00001946"/>
    </source>
</evidence>
<sequence length="184" mass="20513">MGSYRTVRKAVLRRAIHVFRRLPPKLRRPIVRLGTPNYTVGSVVLLRDHDGRLLLLHQPPQPGWSLPGGLLDKREHPRDGAARELREETGVDLPSEELQPIVPNAHVNPWVQEVDMVFTATVDALTTTIRADGVEIREAEWYSLDALPPLTGPTFRLLGRAGLVSGEGTPERPNYAVTEPEESL</sequence>
<keyword evidence="7" id="KW-1185">Reference proteome</keyword>
<dbReference type="InterPro" id="IPR020084">
    <property type="entry name" value="NUDIX_hydrolase_CS"/>
</dbReference>
<evidence type="ECO:0000259" key="5">
    <source>
        <dbReference type="PROSITE" id="PS51462"/>
    </source>
</evidence>
<evidence type="ECO:0000313" key="6">
    <source>
        <dbReference type="EMBL" id="TQS44570.1"/>
    </source>
</evidence>
<dbReference type="InterPro" id="IPR015797">
    <property type="entry name" value="NUDIX_hydrolase-like_dom_sf"/>
</dbReference>
<dbReference type="PROSITE" id="PS51462">
    <property type="entry name" value="NUDIX"/>
    <property type="match status" value="1"/>
</dbReference>
<organism evidence="6 7">
    <name type="scientific">Cryptosporangium phraense</name>
    <dbReference type="NCBI Taxonomy" id="2593070"/>
    <lineage>
        <taxon>Bacteria</taxon>
        <taxon>Bacillati</taxon>
        <taxon>Actinomycetota</taxon>
        <taxon>Actinomycetes</taxon>
        <taxon>Cryptosporangiales</taxon>
        <taxon>Cryptosporangiaceae</taxon>
        <taxon>Cryptosporangium</taxon>
    </lineage>
</organism>
<evidence type="ECO:0000313" key="7">
    <source>
        <dbReference type="Proteomes" id="UP000317982"/>
    </source>
</evidence>
<accession>A0A545ATA6</accession>
<comment type="similarity">
    <text evidence="2 4">Belongs to the Nudix hydrolase family.</text>
</comment>
<proteinExistence type="inferred from homology"/>
<dbReference type="PANTHER" id="PTHR43046:SF14">
    <property type="entry name" value="MUTT_NUDIX FAMILY PROTEIN"/>
    <property type="match status" value="1"/>
</dbReference>
<dbReference type="AlphaFoldDB" id="A0A545ATA6"/>
<dbReference type="PRINTS" id="PR00502">
    <property type="entry name" value="NUDIXFAMILY"/>
</dbReference>
<dbReference type="CDD" id="cd02883">
    <property type="entry name" value="NUDIX_Hydrolase"/>
    <property type="match status" value="1"/>
</dbReference>
<gene>
    <name evidence="6" type="ORF">FL583_14035</name>
</gene>
<dbReference type="PROSITE" id="PS00893">
    <property type="entry name" value="NUDIX_BOX"/>
    <property type="match status" value="1"/>
</dbReference>
<dbReference type="InParanoid" id="A0A545ATA6"/>
<dbReference type="EMBL" id="VIRS01000008">
    <property type="protein sequence ID" value="TQS44570.1"/>
    <property type="molecule type" value="Genomic_DNA"/>
</dbReference>